<accession>A0ABD3S2Y2</accession>
<comment type="caution">
    <text evidence="1">The sequence shown here is derived from an EMBL/GenBank/DDBJ whole genome shotgun (WGS) entry which is preliminary data.</text>
</comment>
<dbReference type="EMBL" id="JBJXBP010000007">
    <property type="protein sequence ID" value="KAL3818817.1"/>
    <property type="molecule type" value="Genomic_DNA"/>
</dbReference>
<gene>
    <name evidence="1" type="ORF">ACJIZ3_004722</name>
</gene>
<sequence>MIIFVFPFVLCCSGTPILINIFVSEQAYHELLHYPPGCHVQLYVLRLHLEASAL</sequence>
<reference evidence="1 2" key="1">
    <citation type="submission" date="2024-12" db="EMBL/GenBank/DDBJ databases">
        <title>The unique morphological basis and parallel evolutionary history of personate flowers in Penstemon.</title>
        <authorList>
            <person name="Depatie T.H."/>
            <person name="Wessinger C.A."/>
        </authorList>
    </citation>
    <scope>NUCLEOTIDE SEQUENCE [LARGE SCALE GENOMIC DNA]</scope>
    <source>
        <strain evidence="1">WTNN_2</strain>
        <tissue evidence="1">Leaf</tissue>
    </source>
</reference>
<organism evidence="1 2">
    <name type="scientific">Penstemon smallii</name>
    <dbReference type="NCBI Taxonomy" id="265156"/>
    <lineage>
        <taxon>Eukaryota</taxon>
        <taxon>Viridiplantae</taxon>
        <taxon>Streptophyta</taxon>
        <taxon>Embryophyta</taxon>
        <taxon>Tracheophyta</taxon>
        <taxon>Spermatophyta</taxon>
        <taxon>Magnoliopsida</taxon>
        <taxon>eudicotyledons</taxon>
        <taxon>Gunneridae</taxon>
        <taxon>Pentapetalae</taxon>
        <taxon>asterids</taxon>
        <taxon>lamiids</taxon>
        <taxon>Lamiales</taxon>
        <taxon>Plantaginaceae</taxon>
        <taxon>Cheloneae</taxon>
        <taxon>Penstemon</taxon>
    </lineage>
</organism>
<protein>
    <submittedName>
        <fullName evidence="1">Uncharacterized protein</fullName>
    </submittedName>
</protein>
<evidence type="ECO:0000313" key="2">
    <source>
        <dbReference type="Proteomes" id="UP001634393"/>
    </source>
</evidence>
<keyword evidence="2" id="KW-1185">Reference proteome</keyword>
<proteinExistence type="predicted"/>
<dbReference type="Proteomes" id="UP001634393">
    <property type="component" value="Unassembled WGS sequence"/>
</dbReference>
<dbReference type="AlphaFoldDB" id="A0ABD3S2Y2"/>
<evidence type="ECO:0000313" key="1">
    <source>
        <dbReference type="EMBL" id="KAL3818817.1"/>
    </source>
</evidence>
<name>A0ABD3S2Y2_9LAMI</name>